<organism evidence="1">
    <name type="scientific">marine sediment metagenome</name>
    <dbReference type="NCBI Taxonomy" id="412755"/>
    <lineage>
        <taxon>unclassified sequences</taxon>
        <taxon>metagenomes</taxon>
        <taxon>ecological metagenomes</taxon>
    </lineage>
</organism>
<dbReference type="AlphaFoldDB" id="A0A0F9HX04"/>
<proteinExistence type="predicted"/>
<comment type="caution">
    <text evidence="1">The sequence shown here is derived from an EMBL/GenBank/DDBJ whole genome shotgun (WGS) entry which is preliminary data.</text>
</comment>
<dbReference type="EMBL" id="LAZR01015727">
    <property type="protein sequence ID" value="KKM07632.1"/>
    <property type="molecule type" value="Genomic_DNA"/>
</dbReference>
<reference evidence="1" key="1">
    <citation type="journal article" date="2015" name="Nature">
        <title>Complex archaea that bridge the gap between prokaryotes and eukaryotes.</title>
        <authorList>
            <person name="Spang A."/>
            <person name="Saw J.H."/>
            <person name="Jorgensen S.L."/>
            <person name="Zaremba-Niedzwiedzka K."/>
            <person name="Martijn J."/>
            <person name="Lind A.E."/>
            <person name="van Eijk R."/>
            <person name="Schleper C."/>
            <person name="Guy L."/>
            <person name="Ettema T.J."/>
        </authorList>
    </citation>
    <scope>NUCLEOTIDE SEQUENCE</scope>
</reference>
<accession>A0A0F9HX04</accession>
<gene>
    <name evidence="1" type="ORF">LCGC14_1731960</name>
</gene>
<sequence length="82" mass="9274">MEKSKKLCQGCRDDYYNHHRDEGCWSFANAEVVQLQRVGICDSPPYEWNPEVHLSCYCADGCAMLTKDDSRINVAGSSREGV</sequence>
<name>A0A0F9HX04_9ZZZZ</name>
<protein>
    <submittedName>
        <fullName evidence="1">Uncharacterized protein</fullName>
    </submittedName>
</protein>
<evidence type="ECO:0000313" key="1">
    <source>
        <dbReference type="EMBL" id="KKM07632.1"/>
    </source>
</evidence>